<proteinExistence type="predicted"/>
<sequence length="46" mass="5426">IEQENSDEIYEEIDEGICEDIVEEIEQFYLLDIDNTSAMELDLIDE</sequence>
<evidence type="ECO:0000313" key="1">
    <source>
        <dbReference type="EMBL" id="CAG8620313.1"/>
    </source>
</evidence>
<dbReference type="Proteomes" id="UP000789396">
    <property type="component" value="Unassembled WGS sequence"/>
</dbReference>
<organism evidence="1 2">
    <name type="scientific">Racocetra fulgida</name>
    <dbReference type="NCBI Taxonomy" id="60492"/>
    <lineage>
        <taxon>Eukaryota</taxon>
        <taxon>Fungi</taxon>
        <taxon>Fungi incertae sedis</taxon>
        <taxon>Mucoromycota</taxon>
        <taxon>Glomeromycotina</taxon>
        <taxon>Glomeromycetes</taxon>
        <taxon>Diversisporales</taxon>
        <taxon>Gigasporaceae</taxon>
        <taxon>Racocetra</taxon>
    </lineage>
</organism>
<name>A0A9N9D207_9GLOM</name>
<gene>
    <name evidence="1" type="ORF">RFULGI_LOCUS7334</name>
</gene>
<keyword evidence="2" id="KW-1185">Reference proteome</keyword>
<comment type="caution">
    <text evidence="1">The sequence shown here is derived from an EMBL/GenBank/DDBJ whole genome shotgun (WGS) entry which is preliminary data.</text>
</comment>
<protein>
    <submittedName>
        <fullName evidence="1">17542_t:CDS:1</fullName>
    </submittedName>
</protein>
<reference evidence="1" key="1">
    <citation type="submission" date="2021-06" db="EMBL/GenBank/DDBJ databases">
        <authorList>
            <person name="Kallberg Y."/>
            <person name="Tangrot J."/>
            <person name="Rosling A."/>
        </authorList>
    </citation>
    <scope>NUCLEOTIDE SEQUENCE</scope>
    <source>
        <strain evidence="1">IN212</strain>
    </source>
</reference>
<feature type="non-terminal residue" evidence="1">
    <location>
        <position position="1"/>
    </location>
</feature>
<dbReference type="EMBL" id="CAJVPZ010010511">
    <property type="protein sequence ID" value="CAG8620313.1"/>
    <property type="molecule type" value="Genomic_DNA"/>
</dbReference>
<evidence type="ECO:0000313" key="2">
    <source>
        <dbReference type="Proteomes" id="UP000789396"/>
    </source>
</evidence>
<accession>A0A9N9D207</accession>
<dbReference type="AlphaFoldDB" id="A0A9N9D207"/>